<evidence type="ECO:0000259" key="2">
    <source>
        <dbReference type="Pfam" id="PF14222"/>
    </source>
</evidence>
<dbReference type="InterPro" id="IPR025481">
    <property type="entry name" value="Cell_Morphogen_C"/>
</dbReference>
<dbReference type="OrthoDB" id="6287725at2759"/>
<gene>
    <name evidence="5" type="ORF">BDY17DRAFT_275316</name>
</gene>
<dbReference type="Proteomes" id="UP000799767">
    <property type="component" value="Unassembled WGS sequence"/>
</dbReference>
<evidence type="ECO:0000313" key="6">
    <source>
        <dbReference type="Proteomes" id="UP000799767"/>
    </source>
</evidence>
<feature type="region of interest" description="Disordered" evidence="1">
    <location>
        <begin position="1137"/>
        <end position="1158"/>
    </location>
</feature>
<dbReference type="GO" id="GO:0030427">
    <property type="term" value="C:site of polarized growth"/>
    <property type="evidence" value="ECO:0007669"/>
    <property type="project" value="TreeGrafter"/>
</dbReference>
<feature type="region of interest" description="Disordered" evidence="1">
    <location>
        <begin position="1"/>
        <end position="103"/>
    </location>
</feature>
<dbReference type="PANTHER" id="PTHR12295:SF30">
    <property type="entry name" value="PROTEIN FURRY"/>
    <property type="match status" value="1"/>
</dbReference>
<dbReference type="Pfam" id="PF14225">
    <property type="entry name" value="MOR2-PAG1_C"/>
    <property type="match status" value="1"/>
</dbReference>
<evidence type="ECO:0000313" key="5">
    <source>
        <dbReference type="EMBL" id="KAF2488220.1"/>
    </source>
</evidence>
<dbReference type="PANTHER" id="PTHR12295">
    <property type="entry name" value="FURRY-RELATED"/>
    <property type="match status" value="1"/>
</dbReference>
<evidence type="ECO:0000256" key="1">
    <source>
        <dbReference type="SAM" id="MobiDB-lite"/>
    </source>
</evidence>
<dbReference type="GO" id="GO:0005938">
    <property type="term" value="C:cell cortex"/>
    <property type="evidence" value="ECO:0007669"/>
    <property type="project" value="TreeGrafter"/>
</dbReference>
<dbReference type="RefSeq" id="XP_033594789.1">
    <property type="nucleotide sequence ID" value="XM_033731985.1"/>
</dbReference>
<keyword evidence="6" id="KW-1185">Reference proteome</keyword>
<reference evidence="5" key="1">
    <citation type="journal article" date="2020" name="Stud. Mycol.">
        <title>101 Dothideomycetes genomes: a test case for predicting lifestyles and emergence of pathogens.</title>
        <authorList>
            <person name="Haridas S."/>
            <person name="Albert R."/>
            <person name="Binder M."/>
            <person name="Bloem J."/>
            <person name="Labutti K."/>
            <person name="Salamov A."/>
            <person name="Andreopoulos B."/>
            <person name="Baker S."/>
            <person name="Barry K."/>
            <person name="Bills G."/>
            <person name="Bluhm B."/>
            <person name="Cannon C."/>
            <person name="Castanera R."/>
            <person name="Culley D."/>
            <person name="Daum C."/>
            <person name="Ezra D."/>
            <person name="Gonzalez J."/>
            <person name="Henrissat B."/>
            <person name="Kuo A."/>
            <person name="Liang C."/>
            <person name="Lipzen A."/>
            <person name="Lutzoni F."/>
            <person name="Magnuson J."/>
            <person name="Mondo S."/>
            <person name="Nolan M."/>
            <person name="Ohm R."/>
            <person name="Pangilinan J."/>
            <person name="Park H.-J."/>
            <person name="Ramirez L."/>
            <person name="Alfaro M."/>
            <person name="Sun H."/>
            <person name="Tritt A."/>
            <person name="Yoshinaga Y."/>
            <person name="Zwiers L.-H."/>
            <person name="Turgeon B."/>
            <person name="Goodwin S."/>
            <person name="Spatafora J."/>
            <person name="Crous P."/>
            <person name="Grigoriev I."/>
        </authorList>
    </citation>
    <scope>NUCLEOTIDE SEQUENCE</scope>
    <source>
        <strain evidence="5">CBS 113389</strain>
    </source>
</reference>
<organism evidence="5 6">
    <name type="scientific">Neohortaea acidophila</name>
    <dbReference type="NCBI Taxonomy" id="245834"/>
    <lineage>
        <taxon>Eukaryota</taxon>
        <taxon>Fungi</taxon>
        <taxon>Dikarya</taxon>
        <taxon>Ascomycota</taxon>
        <taxon>Pezizomycotina</taxon>
        <taxon>Dothideomycetes</taxon>
        <taxon>Dothideomycetidae</taxon>
        <taxon>Mycosphaerellales</taxon>
        <taxon>Teratosphaeriaceae</taxon>
        <taxon>Neohortaea</taxon>
    </lineage>
</organism>
<dbReference type="InterPro" id="IPR039867">
    <property type="entry name" value="Furry/Tao3/Mor2"/>
</dbReference>
<feature type="region of interest" description="Disordered" evidence="1">
    <location>
        <begin position="290"/>
        <end position="311"/>
    </location>
</feature>
<dbReference type="SUPFAM" id="SSF48371">
    <property type="entry name" value="ARM repeat"/>
    <property type="match status" value="1"/>
</dbReference>
<feature type="compositionally biased region" description="Polar residues" evidence="1">
    <location>
        <begin position="12"/>
        <end position="30"/>
    </location>
</feature>
<feature type="domain" description="Cell morphogenesis protein C-terminal" evidence="3">
    <location>
        <begin position="1962"/>
        <end position="2211"/>
    </location>
</feature>
<dbReference type="InterPro" id="IPR029473">
    <property type="entry name" value="MOR2-PAG1_mid"/>
</dbReference>
<feature type="domain" description="Cell morphogenesis protein N-terminal" evidence="2">
    <location>
        <begin position="326"/>
        <end position="906"/>
    </location>
</feature>
<dbReference type="GO" id="GO:0000902">
    <property type="term" value="P:cell morphogenesis"/>
    <property type="evidence" value="ECO:0007669"/>
    <property type="project" value="InterPro"/>
</dbReference>
<feature type="compositionally biased region" description="Polar residues" evidence="1">
    <location>
        <begin position="184"/>
        <end position="194"/>
    </location>
</feature>
<name>A0A6A6Q757_9PEZI</name>
<evidence type="ECO:0000259" key="3">
    <source>
        <dbReference type="Pfam" id="PF14225"/>
    </source>
</evidence>
<feature type="compositionally biased region" description="Polar residues" evidence="1">
    <location>
        <begin position="38"/>
        <end position="57"/>
    </location>
</feature>
<feature type="compositionally biased region" description="Low complexity" evidence="1">
    <location>
        <begin position="300"/>
        <end position="311"/>
    </location>
</feature>
<accession>A0A6A6Q757</accession>
<feature type="region of interest" description="Disordered" evidence="1">
    <location>
        <begin position="155"/>
        <end position="194"/>
    </location>
</feature>
<dbReference type="Pfam" id="PF14222">
    <property type="entry name" value="MOR2-PAG1_N"/>
    <property type="match status" value="1"/>
</dbReference>
<protein>
    <submittedName>
        <fullName evidence="5">Putative cell morphogenesis protein</fullName>
    </submittedName>
</protein>
<proteinExistence type="predicted"/>
<feature type="domain" description="Cell morphogenesis central region" evidence="4">
    <location>
        <begin position="1434"/>
        <end position="1725"/>
    </location>
</feature>
<dbReference type="Pfam" id="PF14228">
    <property type="entry name" value="MOR2-PAG1_mid"/>
    <property type="match status" value="3"/>
</dbReference>
<evidence type="ECO:0000259" key="4">
    <source>
        <dbReference type="Pfam" id="PF14228"/>
    </source>
</evidence>
<dbReference type="EMBL" id="MU001631">
    <property type="protein sequence ID" value="KAF2488220.1"/>
    <property type="molecule type" value="Genomic_DNA"/>
</dbReference>
<dbReference type="GeneID" id="54472987"/>
<dbReference type="InterPro" id="IPR016024">
    <property type="entry name" value="ARM-type_fold"/>
</dbReference>
<feature type="domain" description="Cell morphogenesis central region" evidence="4">
    <location>
        <begin position="1156"/>
        <end position="1428"/>
    </location>
</feature>
<feature type="domain" description="Cell morphogenesis central region" evidence="4">
    <location>
        <begin position="1743"/>
        <end position="1915"/>
    </location>
</feature>
<dbReference type="InterPro" id="IPR025614">
    <property type="entry name" value="Cell_morpho_N"/>
</dbReference>
<sequence length="2555" mass="285463">MTLPSPSDGRNRSVTTTAHPSDTSYFTSQVPARFGASRDSSQTRGRASSASSPQNASFRAGYSSAAAPPQAGHGTPPELERRPSQSYGHHRQTSIVHGVQHSRNTSALNTVQSTSPLGPPKIMATGDGVHDLNKSPSLSTLHANTSHSSVLPINRSFDNTAAPRGIERMRSGRLRRNHDHQRSLSRPQGEQSHIPTTVGEYALHHLFTRFIAAADERIELCIAGQGNRDPRVENVCGPGADPAFDQLISSLGHINRHKPKSLIDAMILWRQGKADTANAIVGEIQSIRDSVRTTPQHTPSDSFSTSTSVSGGSDLLSLENSLAVADRRSTVSVYILCRVLAEVIGQTTLTALNASDTTVNTAARLEEVIYSQLQSAEPESLASSPLRKANWVIRGQLLGVMSGLRFQQVVDKFIRDIERAHKRLSVKGMGDPRLASKTAMLVHSMRWIKVRSQPEDAWEQSCDMLQVLANFFAEVHGRVMKHAYAELFEQLLLSIAATATSELNMPKWKDVLATIQPKIVQMLSKADHWPYVFPLSAVLLCVSPADQFASQWLALVSTSQARVKDRSGRSHVLKATCRLVWRYLYRHDEAQPVVTRRLDELIRLVFQGGKRVLISTDPVIADPLIQLIRIIGYKYQDICFRTIIFPLMSAESFFNADGQQKIENLDPEKTVIAIRAFLAIMGDLEKRRPPPYPTTFECDALMDPTSRSPVTHRRTKSQGFALSAGRTERLSQPVLTNNLNDIAKEYYVRFCQILGQLTIICDNTFGGQAVLDERIASQTPKTPMAEAFAFNRKDDFTNPTDLRQHYYDLFHVAVEALPRCVSPHLPINALVNLLCTGTAHMQSHIAATSMQSLKSIARQSYAQQVTIGFARYIFNFDDRYANSRLLGPGHVEGTLKLYLELLQIWLEDVQKRAQKVLANPDEDMASRKVALDYGSIVAHLDEVESYGLFFLCSASSSVRAVALDVLRLLTQFDEVLLKFEKGSPANFARLIAILDDPDKYNMRFDDDFLTLAEKSRLHKGQKMGILRELCCSEVSYDAALWWKIFAKIIRTAAEWLQAVVLTRELVCQRLFHSYRTIGALVDGSKQAINTALDLNMPPGRQQGAGRSNGASPEVVIEQWKIHLIFACTTVTNVSQGQSHKSSSSVQHSRNGSKSSSTSSEKVTSAFELFSKAVPFLTAPNHSVRTATVMGLCATNAALFPILLQVLQPFVMECGNETKALHQRNLSSPRRNRRTDTLRSDITQIFAATCHHIPIPADKSILEDDFATTYLIDYSKHLRIYLSDAEVQADFDLQRLRTHFCSLVESLYDRTHMLKDAIRYMSFQSRLALFSLMENWCGFSPNERQLRQHEENVRRSILEQEHDARRQGVINSAFEKQRIELQNAALSAMAALCAGPLNFIADGRILHQFDVRRMLAWIHSMFDNPSDRAHTIGQRALSKLIKHNPDHTTLMKQAMRMCYTAKKPKALASYFEVVSGLLLDGEHPVVVPLWRVFCLGLYNLGSDNTQVRMRSVRLMRRLEENMLPKVSPGAVPPKEAPGSTSNLQDLEISVSDRTTAVYKLAQFEVSRRLSQQHSTLAFHVLSEFCTVFKDLPQDQQRTMVSAMLPWIQSIELRVDVAGNPVVESYMLLVNLIELTVRSSVTLHNETQALWQALASGPHVNNVTIILNFIIKTCLEKREQNFVIFAKQVIVFLSKTPGGTRIVDHLMLSISPKSMVVEHREPSLPPSDTADLPYVADLDLVLPSGAKHNGMSLAQICMILLVDLMVSPFVLSAEKIPALLHVAVVQWDQNVTIVQDQARELAVHLIHELVISKVEPGELKTETEEFVEAIRNQAVDITWAYTDTDFGAAKEKGAAVLHPMTQVMDALIKAFTIVSPSFREDWAAIAIDWATTCAVQHTACRSLQVFRCLSTTMDSRMLYPTLSRLSCTIADTETAGFPSYSMEILTTLRMTIRKLPIDQLILSPQLFWTTCAALDTTLEVEYQEALEMMRELMEKFDLTDPATLQSLMDGRPRTWDTVFHGVHPLLHSGLRSKQSMEQALLLMERLVKVPSNDIVGPDDRLLFTLFANLPRYLRSFEDFGADIDCLDSTHSLASIAEHQKRESLARVLQGFGRGKYRNEDDFLAQCIAAIRTSYFPTYELPSLVFLLGMVNNQSAWFKVRTMQVLRVVIAEIDMHKLEIASHGPDLISPLLRLLQTEHCQQALDVLDGVLDMIGTPFDNKHLRMSMAGSHSSRATRREYQSTKSLYGIPEESGWSVPMPAIRSEQTRKNVAAVAESLNTFSLNGMHEPSRTPEVEFEHEESPDSYFGNDASFAMSTGAKMDEGNMHELALKLDSLDDFFDEPGDDMMSVDLDGSSYLDGSRITERENLYDQQVAPILRRSMRRNASITSFQTGFTDSVYPPPRETTHAMNPSAFAQNHKASSSFHHRPRLHNRSATSPIMRTMNTFSPQSAQSDLHYAADDSLDDTDAAFSDDEFTLERARTSEEARRHYQQQDATVKPAGFKAGFRQGLRRLTSTGGKGEAREALRLAAAAGAPMKSPKVPKVPANLAQYPMSGEL</sequence>